<evidence type="ECO:0000259" key="2">
    <source>
        <dbReference type="Pfam" id="PF00224"/>
    </source>
</evidence>
<keyword evidence="1" id="KW-0479">Metal-binding</keyword>
<dbReference type="Proteomes" id="UP001595579">
    <property type="component" value="Unassembled WGS sequence"/>
</dbReference>
<keyword evidence="3" id="KW-0418">Kinase</keyword>
<organism evidence="3 4">
    <name type="scientific">Litchfieldella rifensis</name>
    <dbReference type="NCBI Taxonomy" id="762643"/>
    <lineage>
        <taxon>Bacteria</taxon>
        <taxon>Pseudomonadati</taxon>
        <taxon>Pseudomonadota</taxon>
        <taxon>Gammaproteobacteria</taxon>
        <taxon>Oceanospirillales</taxon>
        <taxon>Halomonadaceae</taxon>
        <taxon>Litchfieldella</taxon>
    </lineage>
</organism>
<feature type="domain" description="Pyruvate kinase barrel" evidence="2">
    <location>
        <begin position="9"/>
        <end position="41"/>
    </location>
</feature>
<gene>
    <name evidence="3" type="ORF">ACFOEV_06385</name>
</gene>
<comment type="caution">
    <text evidence="3">The sequence shown here is derived from an EMBL/GenBank/DDBJ whole genome shotgun (WGS) entry which is preliminary data.</text>
</comment>
<evidence type="ECO:0000256" key="1">
    <source>
        <dbReference type="ARBA" id="ARBA00022723"/>
    </source>
</evidence>
<keyword evidence="3" id="KW-0670">Pyruvate</keyword>
<dbReference type="Pfam" id="PF00224">
    <property type="entry name" value="PK"/>
    <property type="match status" value="1"/>
</dbReference>
<proteinExistence type="predicted"/>
<evidence type="ECO:0000313" key="3">
    <source>
        <dbReference type="EMBL" id="MFC3283239.1"/>
    </source>
</evidence>
<dbReference type="InterPro" id="IPR015813">
    <property type="entry name" value="Pyrv/PenolPyrv_kinase-like_dom"/>
</dbReference>
<accession>A0ABV7LL40</accession>
<dbReference type="InterPro" id="IPR040442">
    <property type="entry name" value="Pyrv_kinase-like_dom_sf"/>
</dbReference>
<dbReference type="Gene3D" id="3.20.20.60">
    <property type="entry name" value="Phosphoenolpyruvate-binding domains"/>
    <property type="match status" value="1"/>
</dbReference>
<reference evidence="4" key="1">
    <citation type="journal article" date="2019" name="Int. J. Syst. Evol. Microbiol.">
        <title>The Global Catalogue of Microorganisms (GCM) 10K type strain sequencing project: providing services to taxonomists for standard genome sequencing and annotation.</title>
        <authorList>
            <consortium name="The Broad Institute Genomics Platform"/>
            <consortium name="The Broad Institute Genome Sequencing Center for Infectious Disease"/>
            <person name="Wu L."/>
            <person name="Ma J."/>
        </authorList>
    </citation>
    <scope>NUCLEOTIDE SEQUENCE [LARGE SCALE GENOMIC DNA]</scope>
    <source>
        <strain evidence="4">CECT 7698</strain>
    </source>
</reference>
<dbReference type="EMBL" id="JBHRUG010000015">
    <property type="protein sequence ID" value="MFC3283239.1"/>
    <property type="molecule type" value="Genomic_DNA"/>
</dbReference>
<keyword evidence="3" id="KW-0808">Transferase</keyword>
<dbReference type="GO" id="GO:0016301">
    <property type="term" value="F:kinase activity"/>
    <property type="evidence" value="ECO:0007669"/>
    <property type="project" value="UniProtKB-KW"/>
</dbReference>
<dbReference type="SUPFAM" id="SSF51621">
    <property type="entry name" value="Phosphoenolpyruvate/pyruvate domain"/>
    <property type="match status" value="1"/>
</dbReference>
<name>A0ABV7LL40_9GAMM</name>
<evidence type="ECO:0000313" key="4">
    <source>
        <dbReference type="Proteomes" id="UP001595579"/>
    </source>
</evidence>
<dbReference type="RefSeq" id="WP_386772310.1">
    <property type="nucleotide sequence ID" value="NZ_JBHRUG010000015.1"/>
</dbReference>
<dbReference type="InterPro" id="IPR015793">
    <property type="entry name" value="Pyrv_Knase_brl"/>
</dbReference>
<protein>
    <submittedName>
        <fullName evidence="3">Pyruvate kinase</fullName>
    </submittedName>
</protein>
<sequence length="41" mass="4504">MSYPIHDPIRRTKIVATLGPASDREGVLEAMIRAGVDVVRL</sequence>
<keyword evidence="4" id="KW-1185">Reference proteome</keyword>
<feature type="non-terminal residue" evidence="3">
    <location>
        <position position="41"/>
    </location>
</feature>